<keyword evidence="1" id="KW-0472">Membrane</keyword>
<dbReference type="PANTHER" id="PTHR23028:SF53">
    <property type="entry name" value="ACYL_TRANSF_3 DOMAIN-CONTAINING PROTEIN"/>
    <property type="match status" value="1"/>
</dbReference>
<feature type="transmembrane region" description="Helical" evidence="1">
    <location>
        <begin position="383"/>
        <end position="402"/>
    </location>
</feature>
<feature type="transmembrane region" description="Helical" evidence="1">
    <location>
        <begin position="259"/>
        <end position="279"/>
    </location>
</feature>
<evidence type="ECO:0000313" key="5">
    <source>
        <dbReference type="Proteomes" id="UP000325723"/>
    </source>
</evidence>
<dbReference type="EMBL" id="CABVIE010000012">
    <property type="protein sequence ID" value="VVP22514.1"/>
    <property type="molecule type" value="Genomic_DNA"/>
</dbReference>
<dbReference type="GO" id="GO:0016747">
    <property type="term" value="F:acyltransferase activity, transferring groups other than amino-acyl groups"/>
    <property type="evidence" value="ECO:0007669"/>
    <property type="project" value="InterPro"/>
</dbReference>
<dbReference type="PANTHER" id="PTHR23028">
    <property type="entry name" value="ACETYLTRANSFERASE"/>
    <property type="match status" value="1"/>
</dbReference>
<feature type="domain" description="SGNH" evidence="3">
    <location>
        <begin position="449"/>
        <end position="671"/>
    </location>
</feature>
<dbReference type="Proteomes" id="UP000325723">
    <property type="component" value="Unassembled WGS sequence"/>
</dbReference>
<feature type="transmembrane region" description="Helical" evidence="1">
    <location>
        <begin position="352"/>
        <end position="371"/>
    </location>
</feature>
<dbReference type="InterPro" id="IPR043968">
    <property type="entry name" value="SGNH"/>
</dbReference>
<feature type="transmembrane region" description="Helical" evidence="1">
    <location>
        <begin position="49"/>
        <end position="69"/>
    </location>
</feature>
<dbReference type="Pfam" id="PF01757">
    <property type="entry name" value="Acyl_transf_3"/>
    <property type="match status" value="1"/>
</dbReference>
<dbReference type="Pfam" id="PF19040">
    <property type="entry name" value="SGNH"/>
    <property type="match status" value="1"/>
</dbReference>
<keyword evidence="1" id="KW-0812">Transmembrane</keyword>
<keyword evidence="1" id="KW-1133">Transmembrane helix</keyword>
<feature type="transmembrane region" description="Helical" evidence="1">
    <location>
        <begin position="321"/>
        <end position="340"/>
    </location>
</feature>
<dbReference type="AlphaFoldDB" id="A0A8H2NU50"/>
<organism evidence="4 5">
    <name type="scientific">Pseudomonas fluorescens</name>
    <dbReference type="NCBI Taxonomy" id="294"/>
    <lineage>
        <taxon>Bacteria</taxon>
        <taxon>Pseudomonadati</taxon>
        <taxon>Pseudomonadota</taxon>
        <taxon>Gammaproteobacteria</taxon>
        <taxon>Pseudomonadales</taxon>
        <taxon>Pseudomonadaceae</taxon>
        <taxon>Pseudomonas</taxon>
    </lineage>
</organism>
<evidence type="ECO:0000256" key="1">
    <source>
        <dbReference type="SAM" id="Phobius"/>
    </source>
</evidence>
<sequence>MTSLAEPAIPLLTQNSHSTKYRPDIDGLRAIAVLSVVGFHAFPEWVTGGFIGVDIFFVISGYLITTILLEGLARGKFSIPDFYVRRVNRIFPALLTVMIASYAFGWVTLFPDEFQQLGKHIAGGSAFISNLVLWNESGYFDTSAEIKPFLHLWSLGIEEQYYILWPVIMWAAWKKQLNLLTIAVLLLGASFALNMEYIKEDPTFTFYMPQTRCWELLIGSVLAYLSLYKISAFDKAFAATERFLAAIIHKPVPVESGQIIRNVLSFIGLGLIAYGLATITKDDQFPGWRAIFPTVGTALIIAAGSRSWLNRSILSNKPMVWVGLISFPLYLWHWPLLTFARIIQSDVPSLEIRIAAVFSAFILAWLTYRFLERPLRSNQSKFKTPILVILMASIGGVGFATFNLGGLPEREAVKGAEEFNSQFVGPIWKFTKNDMCVNRYQFKEAESYGWWFCITNRDEKPTLLLLGNSYANHLYPGLAAENKINNQTILSIGACPPNMGNPSDENTATTINPCSGYRAYHQKLLINSIIEKDKTIKYAILDGLDPKPDENAIATIEERISYLEGNGIQVILFVPHITTPHDLKGCFSRPLKSGPSSCDASPQARETALNDFKPLVDKISSKHPTVRVFDQNELFCNFLGCSFTRNGMPLFRDEYSHYSEYASTELAKLFVKWAEKNVPGILVK</sequence>
<proteinExistence type="predicted"/>
<protein>
    <recommendedName>
        <fullName evidence="6">Acyltransferase</fullName>
    </recommendedName>
</protein>
<evidence type="ECO:0000313" key="4">
    <source>
        <dbReference type="EMBL" id="VVP22514.1"/>
    </source>
</evidence>
<comment type="caution">
    <text evidence="4">The sequence shown here is derived from an EMBL/GenBank/DDBJ whole genome shotgun (WGS) entry which is preliminary data.</text>
</comment>
<feature type="transmembrane region" description="Helical" evidence="1">
    <location>
        <begin position="291"/>
        <end position="309"/>
    </location>
</feature>
<evidence type="ECO:0000259" key="3">
    <source>
        <dbReference type="Pfam" id="PF19040"/>
    </source>
</evidence>
<reference evidence="4 5" key="1">
    <citation type="submission" date="2019-09" db="EMBL/GenBank/DDBJ databases">
        <authorList>
            <person name="Chandra G."/>
            <person name="Truman W A."/>
        </authorList>
    </citation>
    <scope>NUCLEOTIDE SEQUENCE [LARGE SCALE GENOMIC DNA]</scope>
    <source>
        <strain evidence="4">PS900</strain>
    </source>
</reference>
<feature type="transmembrane region" description="Helical" evidence="1">
    <location>
        <begin position="179"/>
        <end position="198"/>
    </location>
</feature>
<accession>A0A8H2NU50</accession>
<gene>
    <name evidence="4" type="ORF">PS900_03930</name>
</gene>
<dbReference type="RefSeq" id="WP_150758692.1">
    <property type="nucleotide sequence ID" value="NZ_CABVIE010000012.1"/>
</dbReference>
<feature type="domain" description="Acyltransferase 3" evidence="2">
    <location>
        <begin position="24"/>
        <end position="369"/>
    </location>
</feature>
<evidence type="ECO:0000259" key="2">
    <source>
        <dbReference type="Pfam" id="PF01757"/>
    </source>
</evidence>
<evidence type="ECO:0008006" key="6">
    <source>
        <dbReference type="Google" id="ProtNLM"/>
    </source>
</evidence>
<dbReference type="InterPro" id="IPR002656">
    <property type="entry name" value="Acyl_transf_3_dom"/>
</dbReference>
<name>A0A8H2NU50_PSEFL</name>
<dbReference type="InterPro" id="IPR050879">
    <property type="entry name" value="Acyltransferase_3"/>
</dbReference>
<dbReference type="GO" id="GO:0009103">
    <property type="term" value="P:lipopolysaccharide biosynthetic process"/>
    <property type="evidence" value="ECO:0007669"/>
    <property type="project" value="TreeGrafter"/>
</dbReference>
<feature type="transmembrane region" description="Helical" evidence="1">
    <location>
        <begin position="90"/>
        <end position="109"/>
    </location>
</feature>
<dbReference type="GO" id="GO:0016020">
    <property type="term" value="C:membrane"/>
    <property type="evidence" value="ECO:0007669"/>
    <property type="project" value="TreeGrafter"/>
</dbReference>